<dbReference type="InterPro" id="IPR058781">
    <property type="entry name" value="HH_AprE-like"/>
</dbReference>
<gene>
    <name evidence="13" type="ORF">FY550_03630</name>
</gene>
<dbReference type="Gene3D" id="2.40.30.170">
    <property type="match status" value="1"/>
</dbReference>
<protein>
    <recommendedName>
        <fullName evidence="9">Membrane fusion protein (MFP) family protein</fullName>
    </recommendedName>
</protein>
<evidence type="ECO:0000256" key="1">
    <source>
        <dbReference type="ARBA" id="ARBA00004377"/>
    </source>
</evidence>
<sequence length="467" mass="51457">MALMAERRKRARLSRQELELVDDASAAMLLATPWRSRVLLWVLLAVLMSFLIWASLAHVEIVTRGTGQVVPSTRLQTIQNLEGGIVRDIYVQEGEVVAPGQPLVRIDPTRANSELAERESTLAGLQASIAQYRAELNSVTVDTGADDWQNQVTIERQPLELDDGFQQHNPGLYQSARSAWLARLSGLETQLSQAAQEIRQRAEELRELRGKAASVASSLSLLQKQLDITAPLVQEGVVSRMELLQIQRQVNDQRGELQSTRLLIPAKQAELGQAISKRNDLATQFRSRSANALNEAQGKLESLQQGRTSLQDRVDRTLVTSPVNGIVRSINVNTIGGVVDPGASLMEIVPIEDQLQVEARVQPRDIGFIHQGMPATVKISAYDFTIYGGLKGTVTRISPDTVQDEEGNSFYEITVRTQSNHLGSAQEPLPIIPGMQASVDVLTGNQTVLQYLLKPILRAQQGALHER</sequence>
<dbReference type="Pfam" id="PF25994">
    <property type="entry name" value="HH_AprE"/>
    <property type="match status" value="1"/>
</dbReference>
<dbReference type="EMBL" id="CP043420">
    <property type="protein sequence ID" value="QEL10321.1"/>
    <property type="molecule type" value="Genomic_DNA"/>
</dbReference>
<dbReference type="AlphaFoldDB" id="A0A5C0ZVY0"/>
<evidence type="ECO:0000256" key="6">
    <source>
        <dbReference type="ARBA" id="ARBA00022692"/>
    </source>
</evidence>
<feature type="domain" description="AprE-like long alpha-helical hairpin" evidence="11">
    <location>
        <begin position="113"/>
        <end position="313"/>
    </location>
</feature>
<dbReference type="GO" id="GO:0005886">
    <property type="term" value="C:plasma membrane"/>
    <property type="evidence" value="ECO:0007669"/>
    <property type="project" value="UniProtKB-SubCell"/>
</dbReference>
<feature type="transmembrane region" description="Helical" evidence="9">
    <location>
        <begin position="38"/>
        <end position="56"/>
    </location>
</feature>
<dbReference type="InterPro" id="IPR058982">
    <property type="entry name" value="Beta-barrel_AprE"/>
</dbReference>
<keyword evidence="4 9" id="KW-1003">Cell membrane</keyword>
<evidence type="ECO:0000259" key="11">
    <source>
        <dbReference type="Pfam" id="PF25994"/>
    </source>
</evidence>
<evidence type="ECO:0000256" key="8">
    <source>
        <dbReference type="ARBA" id="ARBA00023136"/>
    </source>
</evidence>
<dbReference type="Proteomes" id="UP000322553">
    <property type="component" value="Chromosome"/>
</dbReference>
<keyword evidence="7 9" id="KW-1133">Transmembrane helix</keyword>
<evidence type="ECO:0000256" key="7">
    <source>
        <dbReference type="ARBA" id="ARBA00022989"/>
    </source>
</evidence>
<dbReference type="Gene3D" id="2.40.50.100">
    <property type="match status" value="1"/>
</dbReference>
<comment type="similarity">
    <text evidence="2 9">Belongs to the membrane fusion protein (MFP) (TC 8.A.1) family.</text>
</comment>
<dbReference type="InterPro" id="IPR050739">
    <property type="entry name" value="MFP"/>
</dbReference>
<dbReference type="KEGG" id="kuy:FY550_03630"/>
<evidence type="ECO:0000256" key="5">
    <source>
        <dbReference type="ARBA" id="ARBA00022519"/>
    </source>
</evidence>
<dbReference type="PANTHER" id="PTHR30386:SF26">
    <property type="entry name" value="TRANSPORT PROTEIN COMB"/>
    <property type="match status" value="1"/>
</dbReference>
<evidence type="ECO:0000256" key="4">
    <source>
        <dbReference type="ARBA" id="ARBA00022475"/>
    </source>
</evidence>
<dbReference type="GO" id="GO:0015031">
    <property type="term" value="P:protein transport"/>
    <property type="evidence" value="ECO:0007669"/>
    <property type="project" value="InterPro"/>
</dbReference>
<reference evidence="13 14" key="1">
    <citation type="submission" date="2019-08" db="EMBL/GenBank/DDBJ databases">
        <title>Complete genome sequence of Kushneria sp. YCWA18, a halophilic phosphate-solubilizing bacterium isolated from Daqiao saltern in China.</title>
        <authorList>
            <person name="Du G.-X."/>
            <person name="Qu L.-Y."/>
        </authorList>
    </citation>
    <scope>NUCLEOTIDE SEQUENCE [LARGE SCALE GENOMIC DNA]</scope>
    <source>
        <strain evidence="13 14">YCWA18</strain>
    </source>
</reference>
<proteinExistence type="inferred from homology"/>
<dbReference type="Pfam" id="PF26002">
    <property type="entry name" value="Beta-barrel_AprE"/>
    <property type="match status" value="1"/>
</dbReference>
<dbReference type="InterPro" id="IPR010129">
    <property type="entry name" value="T1SS_HlyD"/>
</dbReference>
<dbReference type="PANTHER" id="PTHR30386">
    <property type="entry name" value="MEMBRANE FUSION SUBUNIT OF EMRAB-TOLC MULTIDRUG EFFLUX PUMP"/>
    <property type="match status" value="1"/>
</dbReference>
<dbReference type="NCBIfam" id="TIGR01843">
    <property type="entry name" value="type_I_hlyD"/>
    <property type="match status" value="1"/>
</dbReference>
<evidence type="ECO:0000256" key="2">
    <source>
        <dbReference type="ARBA" id="ARBA00009477"/>
    </source>
</evidence>
<evidence type="ECO:0000256" key="9">
    <source>
        <dbReference type="RuleBase" id="RU365093"/>
    </source>
</evidence>
<feature type="domain" description="AprE-like beta-barrel" evidence="12">
    <location>
        <begin position="355"/>
        <end position="444"/>
    </location>
</feature>
<evidence type="ECO:0000256" key="10">
    <source>
        <dbReference type="SAM" id="Coils"/>
    </source>
</evidence>
<evidence type="ECO:0000313" key="13">
    <source>
        <dbReference type="EMBL" id="QEL10321.1"/>
    </source>
</evidence>
<dbReference type="RefSeq" id="WP_149054362.1">
    <property type="nucleotide sequence ID" value="NZ_CP043420.1"/>
</dbReference>
<keyword evidence="5 9" id="KW-0997">Cell inner membrane</keyword>
<feature type="coiled-coil region" evidence="10">
    <location>
        <begin position="184"/>
        <end position="211"/>
    </location>
</feature>
<evidence type="ECO:0000256" key="3">
    <source>
        <dbReference type="ARBA" id="ARBA00022448"/>
    </source>
</evidence>
<name>A0A5C0ZVY0_9GAMM</name>
<accession>A0A5C0ZVY0</accession>
<keyword evidence="10" id="KW-0175">Coiled coil</keyword>
<evidence type="ECO:0000259" key="12">
    <source>
        <dbReference type="Pfam" id="PF26002"/>
    </source>
</evidence>
<keyword evidence="3 9" id="KW-0813">Transport</keyword>
<keyword evidence="8 9" id="KW-0472">Membrane</keyword>
<evidence type="ECO:0000313" key="14">
    <source>
        <dbReference type="Proteomes" id="UP000322553"/>
    </source>
</evidence>
<comment type="subcellular location">
    <subcellularLocation>
        <location evidence="1 9">Cell inner membrane</location>
        <topology evidence="1 9">Single-pass membrane protein</topology>
    </subcellularLocation>
</comment>
<keyword evidence="6 9" id="KW-0812">Transmembrane</keyword>
<dbReference type="SUPFAM" id="SSF111369">
    <property type="entry name" value="HlyD-like secretion proteins"/>
    <property type="match status" value="1"/>
</dbReference>
<organism evidence="13 14">
    <name type="scientific">Kushneria phosphatilytica</name>
    <dbReference type="NCBI Taxonomy" id="657387"/>
    <lineage>
        <taxon>Bacteria</taxon>
        <taxon>Pseudomonadati</taxon>
        <taxon>Pseudomonadota</taxon>
        <taxon>Gammaproteobacteria</taxon>
        <taxon>Oceanospirillales</taxon>
        <taxon>Halomonadaceae</taxon>
        <taxon>Kushneria</taxon>
    </lineage>
</organism>
<dbReference type="Gene3D" id="1.10.287.470">
    <property type="entry name" value="Helix hairpin bin"/>
    <property type="match status" value="1"/>
</dbReference>
<dbReference type="PRINTS" id="PR01490">
    <property type="entry name" value="RTXTOXIND"/>
</dbReference>
<keyword evidence="14" id="KW-1185">Reference proteome</keyword>